<dbReference type="CDD" id="cd05379">
    <property type="entry name" value="CAP_bacterial"/>
    <property type="match status" value="1"/>
</dbReference>
<gene>
    <name evidence="2" type="ORF">SAMN02745120_2400</name>
</gene>
<dbReference type="InterPro" id="IPR014044">
    <property type="entry name" value="CAP_dom"/>
</dbReference>
<reference evidence="3" key="1">
    <citation type="submission" date="2017-02" db="EMBL/GenBank/DDBJ databases">
        <authorList>
            <person name="Varghese N."/>
            <person name="Submissions S."/>
        </authorList>
    </citation>
    <scope>NUCLEOTIDE SEQUENCE [LARGE SCALE GENOMIC DNA]</scope>
    <source>
        <strain evidence="3">ATCC 35199</strain>
    </source>
</reference>
<dbReference type="SUPFAM" id="SSF55797">
    <property type="entry name" value="PR-1-like"/>
    <property type="match status" value="1"/>
</dbReference>
<proteinExistence type="predicted"/>
<evidence type="ECO:0000259" key="1">
    <source>
        <dbReference type="Pfam" id="PF00188"/>
    </source>
</evidence>
<dbReference type="InterPro" id="IPR035940">
    <property type="entry name" value="CAP_sf"/>
</dbReference>
<dbReference type="Proteomes" id="UP000243406">
    <property type="component" value="Unassembled WGS sequence"/>
</dbReference>
<keyword evidence="3" id="KW-1185">Reference proteome</keyword>
<dbReference type="PANTHER" id="PTHR31157:SF1">
    <property type="entry name" value="SCP DOMAIN-CONTAINING PROTEIN"/>
    <property type="match status" value="1"/>
</dbReference>
<name>A0A1T5CVY6_9FIRM</name>
<evidence type="ECO:0000313" key="3">
    <source>
        <dbReference type="Proteomes" id="UP000243406"/>
    </source>
</evidence>
<dbReference type="EMBL" id="FUYN01000006">
    <property type="protein sequence ID" value="SKB63592.1"/>
    <property type="molecule type" value="Genomic_DNA"/>
</dbReference>
<accession>A0A1T5CVY6</accession>
<feature type="domain" description="SCP" evidence="1">
    <location>
        <begin position="204"/>
        <end position="319"/>
    </location>
</feature>
<organism evidence="2 3">
    <name type="scientific">Acetoanaerobium noterae</name>
    <dbReference type="NCBI Taxonomy" id="745369"/>
    <lineage>
        <taxon>Bacteria</taxon>
        <taxon>Bacillati</taxon>
        <taxon>Bacillota</taxon>
        <taxon>Clostridia</taxon>
        <taxon>Peptostreptococcales</taxon>
        <taxon>Filifactoraceae</taxon>
        <taxon>Acetoanaerobium</taxon>
    </lineage>
</organism>
<dbReference type="Pfam" id="PF00188">
    <property type="entry name" value="CAP"/>
    <property type="match status" value="1"/>
</dbReference>
<dbReference type="AlphaFoldDB" id="A0A1T5CVY6"/>
<dbReference type="Gene3D" id="3.40.33.10">
    <property type="entry name" value="CAP"/>
    <property type="match status" value="1"/>
</dbReference>
<sequence length="323" mass="35818">MKKINLFIVIMILMIALAPIAGNVYGATPVTALVTESKLNIDGKSIALKTYNISGHNYVKLIDMAWLLNKSPKQFDVVWDAEKKAVNIKSSASYSGAKPLAENTLVGAKGELSSFALYKDNNRVKLTAYVIDGRTYFKLRELCILMDISLVWDSANKLVVINSKKSFVEETGMSQLNFSSEYGEFQSGTVVNATLDSYKDQVISLVNKKRASLGLEELSSSTKLEEIAQFRAKDMFEDNYFAHTSPTYGDFSSVAKDLGYTAVSMGENIAKGQSSPSEVVDDWMNSSGHRANILRDNYEDIGIGIVEYQPGRFIWVQLFSEPK</sequence>
<dbReference type="RefSeq" id="WP_079590183.1">
    <property type="nucleotide sequence ID" value="NZ_FUYN01000006.1"/>
</dbReference>
<dbReference type="OrthoDB" id="9783944at2"/>
<dbReference type="PANTHER" id="PTHR31157">
    <property type="entry name" value="SCP DOMAIN-CONTAINING PROTEIN"/>
    <property type="match status" value="1"/>
</dbReference>
<protein>
    <submittedName>
        <fullName evidence="2">Cysteine-rich secretory protein family protein</fullName>
    </submittedName>
</protein>
<evidence type="ECO:0000313" key="2">
    <source>
        <dbReference type="EMBL" id="SKB63592.1"/>
    </source>
</evidence>